<evidence type="ECO:0000256" key="2">
    <source>
        <dbReference type="SAM" id="Phobius"/>
    </source>
</evidence>
<keyword evidence="5" id="KW-1185">Reference proteome</keyword>
<comment type="similarity">
    <text evidence="1">Belongs to the bacterial sugar transferase family.</text>
</comment>
<evidence type="ECO:0000256" key="1">
    <source>
        <dbReference type="ARBA" id="ARBA00006464"/>
    </source>
</evidence>
<dbReference type="PANTHER" id="PTHR30576">
    <property type="entry name" value="COLANIC BIOSYNTHESIS UDP-GLUCOSE LIPID CARRIER TRANSFERASE"/>
    <property type="match status" value="1"/>
</dbReference>
<proteinExistence type="inferred from homology"/>
<sequence length="339" mass="38039">MQRMQPDRPDRLLVVSSIHSAAKILRDQLPMDVKPSYIICNISSTGRPAELVKQIRSLDALADVPMFGYVQQLTPELRQQIRSAGGIDNLVTAETSVDEFISIRDQAIRLRSLATKPAQTTGDIKPRRAPSAYVNHYVKRGIDILAAGTGLLILSPLLLLIAALIKLESKGPVFYISRRAGQRYRIFNFYKFRTMVNDADQQVKNMAHLNQYDTGDKGPVFFKISNDPRVTRLGSFLRNSSLDEIPQLLNVLLGHMSLVGNRPLPLYEAASLTTDSYCGRFMAPAGLTGLWQVKKRGKKDMSVEERIKLDIEYAQKHTVLFDMWILASTPNALLQKDNV</sequence>
<organism evidence="4 5">
    <name type="scientific">Chitinophaga caseinilytica</name>
    <dbReference type="NCBI Taxonomy" id="2267521"/>
    <lineage>
        <taxon>Bacteria</taxon>
        <taxon>Pseudomonadati</taxon>
        <taxon>Bacteroidota</taxon>
        <taxon>Chitinophagia</taxon>
        <taxon>Chitinophagales</taxon>
        <taxon>Chitinophagaceae</taxon>
        <taxon>Chitinophaga</taxon>
    </lineage>
</organism>
<dbReference type="EC" id="2.7.8.-" evidence="4"/>
<protein>
    <submittedName>
        <fullName evidence="4">Sugar transferase</fullName>
        <ecNumber evidence="4">2.7.8.-</ecNumber>
    </submittedName>
</protein>
<dbReference type="Pfam" id="PF02397">
    <property type="entry name" value="Bac_transf"/>
    <property type="match status" value="1"/>
</dbReference>
<gene>
    <name evidence="4" type="ORF">WJU22_17905</name>
</gene>
<feature type="domain" description="Bacterial sugar transferase" evidence="3">
    <location>
        <begin position="139"/>
        <end position="334"/>
    </location>
</feature>
<keyword evidence="2" id="KW-0472">Membrane</keyword>
<name>A0ABZ2YY43_9BACT</name>
<accession>A0ABZ2YY43</accession>
<evidence type="ECO:0000259" key="3">
    <source>
        <dbReference type="Pfam" id="PF02397"/>
    </source>
</evidence>
<keyword evidence="4" id="KW-0808">Transferase</keyword>
<evidence type="ECO:0000313" key="5">
    <source>
        <dbReference type="Proteomes" id="UP001449657"/>
    </source>
</evidence>
<keyword evidence="2" id="KW-1133">Transmembrane helix</keyword>
<reference evidence="4 5" key="1">
    <citation type="submission" date="2024-03" db="EMBL/GenBank/DDBJ databases">
        <title>Chitinophaga caseinilytica sp. nov., a casein hydrolysing bacterium isolated from forest soil.</title>
        <authorList>
            <person name="Lee D.S."/>
            <person name="Han D.M."/>
            <person name="Baek J.H."/>
            <person name="Choi D.G."/>
            <person name="Jeon J.H."/>
            <person name="Jeon C.O."/>
        </authorList>
    </citation>
    <scope>NUCLEOTIDE SEQUENCE [LARGE SCALE GENOMIC DNA]</scope>
    <source>
        <strain evidence="4 5">KACC 19118</strain>
    </source>
</reference>
<dbReference type="InterPro" id="IPR003362">
    <property type="entry name" value="Bact_transf"/>
</dbReference>
<dbReference type="PANTHER" id="PTHR30576:SF0">
    <property type="entry name" value="UNDECAPRENYL-PHOSPHATE N-ACETYLGALACTOSAMINYL 1-PHOSPHATE TRANSFERASE-RELATED"/>
    <property type="match status" value="1"/>
</dbReference>
<dbReference type="RefSeq" id="WP_341839538.1">
    <property type="nucleotide sequence ID" value="NZ_CP149792.1"/>
</dbReference>
<keyword evidence="2" id="KW-0812">Transmembrane</keyword>
<evidence type="ECO:0000313" key="4">
    <source>
        <dbReference type="EMBL" id="WZN44773.1"/>
    </source>
</evidence>
<dbReference type="EMBL" id="CP150096">
    <property type="protein sequence ID" value="WZN44773.1"/>
    <property type="molecule type" value="Genomic_DNA"/>
</dbReference>
<dbReference type="GO" id="GO:0016740">
    <property type="term" value="F:transferase activity"/>
    <property type="evidence" value="ECO:0007669"/>
    <property type="project" value="UniProtKB-KW"/>
</dbReference>
<feature type="transmembrane region" description="Helical" evidence="2">
    <location>
        <begin position="144"/>
        <end position="165"/>
    </location>
</feature>
<dbReference type="Proteomes" id="UP001449657">
    <property type="component" value="Chromosome"/>
</dbReference>